<dbReference type="Proteomes" id="UP001437256">
    <property type="component" value="Unassembled WGS sequence"/>
</dbReference>
<proteinExistence type="predicted"/>
<name>A0ABR2ZN46_9AGAR</name>
<reference evidence="1 2" key="1">
    <citation type="submission" date="2024-05" db="EMBL/GenBank/DDBJ databases">
        <title>A draft genome resource for the thread blight pathogen Marasmius tenuissimus strain MS-2.</title>
        <authorList>
            <person name="Yulfo-Soto G.E."/>
            <person name="Baruah I.K."/>
            <person name="Amoako-Attah I."/>
            <person name="Bukari Y."/>
            <person name="Meinhardt L.W."/>
            <person name="Bailey B.A."/>
            <person name="Cohen S.P."/>
        </authorList>
    </citation>
    <scope>NUCLEOTIDE SEQUENCE [LARGE SCALE GENOMIC DNA]</scope>
    <source>
        <strain evidence="1 2">MS-2</strain>
    </source>
</reference>
<accession>A0ABR2ZN46</accession>
<organism evidence="1 2">
    <name type="scientific">Marasmius tenuissimus</name>
    <dbReference type="NCBI Taxonomy" id="585030"/>
    <lineage>
        <taxon>Eukaryota</taxon>
        <taxon>Fungi</taxon>
        <taxon>Dikarya</taxon>
        <taxon>Basidiomycota</taxon>
        <taxon>Agaricomycotina</taxon>
        <taxon>Agaricomycetes</taxon>
        <taxon>Agaricomycetidae</taxon>
        <taxon>Agaricales</taxon>
        <taxon>Marasmiineae</taxon>
        <taxon>Marasmiaceae</taxon>
        <taxon>Marasmius</taxon>
    </lineage>
</organism>
<sequence>MLAECFNTLALSFIDKLPRNFDLISTALFVERGPKLTPITDPEDHGQWPGDRMKPEPNDTWYKDRNKLLLELCLNLQKAIVKPDTGIGVICSVIIFELLVDDFEGVGALLLDKCTVRAVFSADELDKSPKRFRTVA</sequence>
<gene>
    <name evidence="1" type="ORF">AAF712_011330</name>
</gene>
<comment type="caution">
    <text evidence="1">The sequence shown here is derived from an EMBL/GenBank/DDBJ whole genome shotgun (WGS) entry which is preliminary data.</text>
</comment>
<evidence type="ECO:0000313" key="2">
    <source>
        <dbReference type="Proteomes" id="UP001437256"/>
    </source>
</evidence>
<keyword evidence="2" id="KW-1185">Reference proteome</keyword>
<dbReference type="EMBL" id="JBBXMP010000122">
    <property type="protein sequence ID" value="KAL0061812.1"/>
    <property type="molecule type" value="Genomic_DNA"/>
</dbReference>
<protein>
    <submittedName>
        <fullName evidence="1">Uncharacterized protein</fullName>
    </submittedName>
</protein>
<evidence type="ECO:0000313" key="1">
    <source>
        <dbReference type="EMBL" id="KAL0061812.1"/>
    </source>
</evidence>